<accession>A0A1L4CYD0</accession>
<evidence type="ECO:0000313" key="5">
    <source>
        <dbReference type="Proteomes" id="UP000184731"/>
    </source>
</evidence>
<protein>
    <recommendedName>
        <fullName evidence="3">Phosphomannose isomerase type I catalytic domain-containing protein</fullName>
    </recommendedName>
</protein>
<dbReference type="GO" id="GO:0004476">
    <property type="term" value="F:mannose-6-phosphate isomerase activity"/>
    <property type="evidence" value="ECO:0007669"/>
    <property type="project" value="InterPro"/>
</dbReference>
<feature type="active site" evidence="2">
    <location>
        <position position="212"/>
    </location>
</feature>
<keyword evidence="1" id="KW-0862">Zinc</keyword>
<comment type="cofactor">
    <cofactor evidence="1">
        <name>Zn(2+)</name>
        <dbReference type="ChEBI" id="CHEBI:29105"/>
    </cofactor>
    <text evidence="1">Binds 1 zinc ion per subunit.</text>
</comment>
<dbReference type="PIRSF" id="PIRSF036894">
    <property type="entry name" value="PMI_Firm_short"/>
    <property type="match status" value="1"/>
</dbReference>
<dbReference type="InterPro" id="IPR046457">
    <property type="entry name" value="PMI_typeI_cat"/>
</dbReference>
<dbReference type="RefSeq" id="WP_148696661.1">
    <property type="nucleotide sequence ID" value="NZ_CP017834.1"/>
</dbReference>
<reference evidence="4 5" key="1">
    <citation type="submission" date="2016-10" db="EMBL/GenBank/DDBJ databases">
        <title>Silvanigrella aquatica sp. nov., isolated from a freshwater lake located in the Black Forest, Germany, description of Silvanigrellaceae fam. nov., Silvanigrellales ord. nov., reclassification of the order Bdellovibrionales in the class Oligoflexia, reclassification of the families Bacteriovoracaceae and Halobacteriovoraceae in the new order Bacteriovoracales ord. nov., and reclassification of the family Pseudobacteriovoracaceae in the order Oligoflexiales.</title>
        <authorList>
            <person name="Hahn M.W."/>
            <person name="Schmidt J."/>
            <person name="Koll U."/>
            <person name="Rohde M."/>
            <person name="Verbag S."/>
            <person name="Pitt A."/>
            <person name="Nakai R."/>
            <person name="Naganuma T."/>
            <person name="Lang E."/>
        </authorList>
    </citation>
    <scope>NUCLEOTIDE SEQUENCE [LARGE SCALE GENOMIC DNA]</scope>
    <source>
        <strain evidence="4 5">MWH-Nonnen-W8red</strain>
    </source>
</reference>
<proteinExistence type="predicted"/>
<evidence type="ECO:0000256" key="2">
    <source>
        <dbReference type="PIRSR" id="PIRSR036894-2"/>
    </source>
</evidence>
<dbReference type="InterPro" id="IPR014628">
    <property type="entry name" value="Man6P_isomerase_Firm_short"/>
</dbReference>
<dbReference type="EMBL" id="CP017834">
    <property type="protein sequence ID" value="APJ02947.1"/>
    <property type="molecule type" value="Genomic_DNA"/>
</dbReference>
<name>A0A1L4CYD0_9BACT</name>
<dbReference type="Pfam" id="PF20511">
    <property type="entry name" value="PMI_typeI_cat"/>
    <property type="match status" value="1"/>
</dbReference>
<dbReference type="GO" id="GO:0005975">
    <property type="term" value="P:carbohydrate metabolic process"/>
    <property type="evidence" value="ECO:0007669"/>
    <property type="project" value="InterPro"/>
</dbReference>
<evidence type="ECO:0000259" key="3">
    <source>
        <dbReference type="Pfam" id="PF20511"/>
    </source>
</evidence>
<feature type="domain" description="Phosphomannose isomerase type I catalytic" evidence="3">
    <location>
        <begin position="44"/>
        <end position="120"/>
    </location>
</feature>
<feature type="binding site" evidence="1">
    <location>
        <position position="113"/>
    </location>
    <ligand>
        <name>Zn(2+)</name>
        <dbReference type="ChEBI" id="CHEBI:29105"/>
    </ligand>
</feature>
<dbReference type="AlphaFoldDB" id="A0A1L4CYD0"/>
<feature type="binding site" evidence="1">
    <location>
        <position position="130"/>
    </location>
    <ligand>
        <name>Zn(2+)</name>
        <dbReference type="ChEBI" id="CHEBI:29105"/>
    </ligand>
</feature>
<dbReference type="InterPro" id="IPR014710">
    <property type="entry name" value="RmlC-like_jellyroll"/>
</dbReference>
<dbReference type="InterPro" id="IPR011051">
    <property type="entry name" value="RmlC_Cupin_sf"/>
</dbReference>
<evidence type="ECO:0000313" key="4">
    <source>
        <dbReference type="EMBL" id="APJ02947.1"/>
    </source>
</evidence>
<dbReference type="GO" id="GO:0008270">
    <property type="term" value="F:zinc ion binding"/>
    <property type="evidence" value="ECO:0007669"/>
    <property type="project" value="InterPro"/>
</dbReference>
<dbReference type="SUPFAM" id="SSF51182">
    <property type="entry name" value="RmlC-like cupins"/>
    <property type="match status" value="1"/>
</dbReference>
<dbReference type="OrthoDB" id="9808275at2"/>
<dbReference type="Proteomes" id="UP000184731">
    <property type="component" value="Chromosome"/>
</dbReference>
<dbReference type="CDD" id="cd07010">
    <property type="entry name" value="cupin_PMI_type_I_N_bac"/>
    <property type="match status" value="1"/>
</dbReference>
<feature type="binding site" evidence="1">
    <location>
        <position position="188"/>
    </location>
    <ligand>
        <name>Zn(2+)</name>
        <dbReference type="ChEBI" id="CHEBI:29105"/>
    </ligand>
</feature>
<keyword evidence="5" id="KW-1185">Reference proteome</keyword>
<dbReference type="STRING" id="1915309.AXG55_03065"/>
<gene>
    <name evidence="4" type="ORF">AXG55_03065</name>
</gene>
<dbReference type="Gene3D" id="2.60.120.10">
    <property type="entry name" value="Jelly Rolls"/>
    <property type="match status" value="1"/>
</dbReference>
<keyword evidence="1" id="KW-0479">Metal-binding</keyword>
<organism evidence="4 5">
    <name type="scientific">Silvanigrella aquatica</name>
    <dbReference type="NCBI Taxonomy" id="1915309"/>
    <lineage>
        <taxon>Bacteria</taxon>
        <taxon>Pseudomonadati</taxon>
        <taxon>Bdellovibrionota</taxon>
        <taxon>Oligoflexia</taxon>
        <taxon>Silvanigrellales</taxon>
        <taxon>Silvanigrellaceae</taxon>
        <taxon>Silvanigrella</taxon>
    </lineage>
</organism>
<evidence type="ECO:0000256" key="1">
    <source>
        <dbReference type="PIRSR" id="PIRSR036894-1"/>
    </source>
</evidence>
<sequence>MKNFFYKMDPFNFVPLIKTPWAGKKIAELKNKYFPNSLHLIPLSIGESWEVSTDSVFPSKISLPENEIVTLEELLKRDGKRILGHTISEKYGEHIPLLLKWLHADDLLSVQLHPKNNNPQLKENECGKPESWLVLDVEKNGYLYLGFKEGLSREQIIHYLLNDQPEKCLHRFEPQKFDYISVPPGCVHAVGNGVLVAEPQYILPKKSGKTWRISDWNRLYDENGYKSDKGKPRELHVHESLDAIDWNLPQGNNLEKLLVHKLQHDSVFLGNHYNPFAVQVFCHEGQERYHPLIKDSFTIVTVWSGKLVLTSDCDNIAMCAGESALISSDSQEVLLTLLKQGDDNPCAAFFALNEEVL</sequence>
<dbReference type="KEGG" id="saqi:AXG55_03065"/>